<dbReference type="OrthoDB" id="10648118at2759"/>
<feature type="compositionally biased region" description="Basic and acidic residues" evidence="1">
    <location>
        <begin position="277"/>
        <end position="315"/>
    </location>
</feature>
<gene>
    <name evidence="3" type="ORF">HOLleu_29348</name>
</gene>
<dbReference type="Proteomes" id="UP001152320">
    <property type="component" value="Chromosome 14"/>
</dbReference>
<feature type="region of interest" description="Disordered" evidence="1">
    <location>
        <begin position="256"/>
        <end position="345"/>
    </location>
</feature>
<dbReference type="InterPro" id="IPR000488">
    <property type="entry name" value="Death_dom"/>
</dbReference>
<dbReference type="SUPFAM" id="SSF47986">
    <property type="entry name" value="DEATH domain"/>
    <property type="match status" value="1"/>
</dbReference>
<dbReference type="EMBL" id="JAIZAY010000014">
    <property type="protein sequence ID" value="KAJ8029841.1"/>
    <property type="molecule type" value="Genomic_DNA"/>
</dbReference>
<dbReference type="CDD" id="cd01670">
    <property type="entry name" value="Death"/>
    <property type="match status" value="1"/>
</dbReference>
<dbReference type="SUPFAM" id="SSF50044">
    <property type="entry name" value="SH3-domain"/>
    <property type="match status" value="1"/>
</dbReference>
<reference evidence="3" key="1">
    <citation type="submission" date="2021-10" db="EMBL/GenBank/DDBJ databases">
        <title>Tropical sea cucumber genome reveals ecological adaptation and Cuvierian tubules defense mechanism.</title>
        <authorList>
            <person name="Chen T."/>
        </authorList>
    </citation>
    <scope>NUCLEOTIDE SEQUENCE</scope>
    <source>
        <strain evidence="3">Nanhai2018</strain>
        <tissue evidence="3">Muscle</tissue>
    </source>
</reference>
<keyword evidence="4" id="KW-1185">Reference proteome</keyword>
<evidence type="ECO:0000313" key="4">
    <source>
        <dbReference type="Proteomes" id="UP001152320"/>
    </source>
</evidence>
<organism evidence="3 4">
    <name type="scientific">Holothuria leucospilota</name>
    <name type="common">Black long sea cucumber</name>
    <name type="synonym">Mertensiothuria leucospilota</name>
    <dbReference type="NCBI Taxonomy" id="206669"/>
    <lineage>
        <taxon>Eukaryota</taxon>
        <taxon>Metazoa</taxon>
        <taxon>Echinodermata</taxon>
        <taxon>Eleutherozoa</taxon>
        <taxon>Echinozoa</taxon>
        <taxon>Holothuroidea</taxon>
        <taxon>Aspidochirotacea</taxon>
        <taxon>Aspidochirotida</taxon>
        <taxon>Holothuriidae</taxon>
        <taxon>Holothuria</taxon>
    </lineage>
</organism>
<accession>A0A9Q1BNN2</accession>
<evidence type="ECO:0000256" key="1">
    <source>
        <dbReference type="SAM" id="MobiDB-lite"/>
    </source>
</evidence>
<dbReference type="InterPro" id="IPR011029">
    <property type="entry name" value="DEATH-like_dom_sf"/>
</dbReference>
<dbReference type="AlphaFoldDB" id="A0A9Q1BNN2"/>
<dbReference type="PROSITE" id="PS50017">
    <property type="entry name" value="DEATH_DOMAIN"/>
    <property type="match status" value="1"/>
</dbReference>
<dbReference type="Pfam" id="PF00531">
    <property type="entry name" value="Death"/>
    <property type="match status" value="1"/>
</dbReference>
<dbReference type="InterPro" id="IPR036028">
    <property type="entry name" value="SH3-like_dom_sf"/>
</dbReference>
<evidence type="ECO:0000259" key="2">
    <source>
        <dbReference type="PROSITE" id="PS50017"/>
    </source>
</evidence>
<comment type="caution">
    <text evidence="3">The sequence shown here is derived from an EMBL/GenBank/DDBJ whole genome shotgun (WGS) entry which is preliminary data.</text>
</comment>
<name>A0A9Q1BNN2_HOLLE</name>
<protein>
    <recommendedName>
        <fullName evidence="2">Death domain-containing protein</fullName>
    </recommendedName>
</protein>
<dbReference type="Gene3D" id="1.10.533.10">
    <property type="entry name" value="Death Domain, Fas"/>
    <property type="match status" value="1"/>
</dbReference>
<sequence>MALGSNYSSRSEGNHVEQCLAYASEQVERVYGGIYGAMSLAKKSASIFSRKGNAARCLCLQQTAILKRPCSISHGETINVQFEIGEKLTIMFMHKNKYAVYRESEGTIAILSNAEFQGTPPAMLDGSKYGALLNDVEFVLMYAVGKVEHCDVGGLRFSRNDVVLILAHCKGTFVGITPRKKVGLFPSEFVQPITKGRLCIFKGMVLKMNALIDCTTKKIYEGWTHEITKSSEGLFSWRTTGGEFISLHLLIEKSTSESGKTRPLPQPPQDNSQSNENLHEKPEDFHEENPYVEIIRPDEESKSERRYPHFKSDRGKQRRRLKPPISALKAFPTQGSPEKKPGSSFKYHLQSITSSLDFFKSFDEEQSEADQRQSLLAFLKPFLQTEVNNQIFFAVAGYLEAELFHKVGQRLGVHENRRSEIEENKSDVVERTIDLLEHWQQKEGKQATLGRLVDALIEFDPKDILFILEELCEDVTSLQDMM</sequence>
<feature type="domain" description="Death" evidence="2">
    <location>
        <begin position="406"/>
        <end position="472"/>
    </location>
</feature>
<proteinExistence type="predicted"/>
<evidence type="ECO:0000313" key="3">
    <source>
        <dbReference type="EMBL" id="KAJ8029841.1"/>
    </source>
</evidence>
<dbReference type="GO" id="GO:0007165">
    <property type="term" value="P:signal transduction"/>
    <property type="evidence" value="ECO:0007669"/>
    <property type="project" value="InterPro"/>
</dbReference>